<dbReference type="InterPro" id="IPR000835">
    <property type="entry name" value="HTH_MarR-typ"/>
</dbReference>
<evidence type="ECO:0000313" key="3">
    <source>
        <dbReference type="Proteomes" id="UP000315589"/>
    </source>
</evidence>
<dbReference type="PROSITE" id="PS50987">
    <property type="entry name" value="HTH_ARSR_2"/>
    <property type="match status" value="1"/>
</dbReference>
<dbReference type="CDD" id="cd00090">
    <property type="entry name" value="HTH_ARSR"/>
    <property type="match status" value="1"/>
</dbReference>
<gene>
    <name evidence="2" type="ORF">CEN91_61</name>
</gene>
<sequence length="92" mass="10963">MNKEAKRIERYFKGVANHWRIAILWEIEKYPEINVEDIANNLNANFKTISEHIRRLALSGLVDKKYKGKFVIHKLSPYGKRFIKFTKTFLHS</sequence>
<evidence type="ECO:0000313" key="2">
    <source>
        <dbReference type="EMBL" id="TSC93938.1"/>
    </source>
</evidence>
<dbReference type="InterPro" id="IPR001845">
    <property type="entry name" value="HTH_ArsR_DNA-bd_dom"/>
</dbReference>
<comment type="caution">
    <text evidence="2">The sequence shown here is derived from an EMBL/GenBank/DDBJ whole genome shotgun (WGS) entry which is preliminary data.</text>
</comment>
<dbReference type="SUPFAM" id="SSF46785">
    <property type="entry name" value="Winged helix' DNA-binding domain"/>
    <property type="match status" value="1"/>
</dbReference>
<dbReference type="AlphaFoldDB" id="A0A554LM64"/>
<dbReference type="SMART" id="SM00418">
    <property type="entry name" value="HTH_ARSR"/>
    <property type="match status" value="1"/>
</dbReference>
<name>A0A554LM64_9BACT</name>
<organism evidence="2 3">
    <name type="scientific">Candidatus Berkelbacteria bacterium Licking1014_85</name>
    <dbReference type="NCBI Taxonomy" id="2017148"/>
    <lineage>
        <taxon>Bacteria</taxon>
        <taxon>Candidatus Berkelbacteria</taxon>
    </lineage>
</organism>
<dbReference type="InterPro" id="IPR036388">
    <property type="entry name" value="WH-like_DNA-bd_sf"/>
</dbReference>
<evidence type="ECO:0000259" key="1">
    <source>
        <dbReference type="PROSITE" id="PS50987"/>
    </source>
</evidence>
<dbReference type="Proteomes" id="UP000315589">
    <property type="component" value="Unassembled WGS sequence"/>
</dbReference>
<protein>
    <recommendedName>
        <fullName evidence="1">HTH arsR-type domain-containing protein</fullName>
    </recommendedName>
</protein>
<reference evidence="2 3" key="1">
    <citation type="submission" date="2017-07" db="EMBL/GenBank/DDBJ databases">
        <title>Mechanisms for carbon and nitrogen cycling indicate functional differentiation within the Candidate Phyla Radiation.</title>
        <authorList>
            <person name="Danczak R.E."/>
            <person name="Johnston M.D."/>
            <person name="Kenah C."/>
            <person name="Slattery M."/>
            <person name="Wrighton K.C."/>
            <person name="Wilkins M.J."/>
        </authorList>
    </citation>
    <scope>NUCLEOTIDE SEQUENCE [LARGE SCALE GENOMIC DNA]</scope>
    <source>
        <strain evidence="2">Licking1014_85</strain>
    </source>
</reference>
<dbReference type="PRINTS" id="PR00778">
    <property type="entry name" value="HTHARSR"/>
</dbReference>
<dbReference type="Pfam" id="PF01047">
    <property type="entry name" value="MarR"/>
    <property type="match status" value="1"/>
</dbReference>
<dbReference type="InterPro" id="IPR011991">
    <property type="entry name" value="ArsR-like_HTH"/>
</dbReference>
<dbReference type="Gene3D" id="1.10.10.10">
    <property type="entry name" value="Winged helix-like DNA-binding domain superfamily/Winged helix DNA-binding domain"/>
    <property type="match status" value="1"/>
</dbReference>
<dbReference type="GO" id="GO:0003700">
    <property type="term" value="F:DNA-binding transcription factor activity"/>
    <property type="evidence" value="ECO:0007669"/>
    <property type="project" value="InterPro"/>
</dbReference>
<accession>A0A554LM64</accession>
<dbReference type="EMBL" id="VMGI01000006">
    <property type="protein sequence ID" value="TSC93938.1"/>
    <property type="molecule type" value="Genomic_DNA"/>
</dbReference>
<feature type="domain" description="HTH arsR-type" evidence="1">
    <location>
        <begin position="1"/>
        <end position="92"/>
    </location>
</feature>
<proteinExistence type="predicted"/>
<dbReference type="InterPro" id="IPR036390">
    <property type="entry name" value="WH_DNA-bd_sf"/>
</dbReference>